<keyword evidence="2" id="KW-1185">Reference proteome</keyword>
<evidence type="ECO:0000313" key="2">
    <source>
        <dbReference type="Proteomes" id="UP000095607"/>
    </source>
</evidence>
<reference evidence="1 2" key="1">
    <citation type="submission" date="2016-09" db="EMBL/GenBank/DDBJ databases">
        <title>Complete genome sequence of Deltia acidovorans CM13 isolated from murine proximal colonic tissue.</title>
        <authorList>
            <person name="Saffarian A."/>
        </authorList>
    </citation>
    <scope>NUCLEOTIDE SEQUENCE [LARGE SCALE GENOMIC DNA]</scope>
    <source>
        <strain evidence="1 2">CM13</strain>
    </source>
</reference>
<name>A0ABN4SMN6_9BURK</name>
<organism evidence="1 2">
    <name type="scientific">Delftia tsuruhatensis</name>
    <dbReference type="NCBI Taxonomy" id="180282"/>
    <lineage>
        <taxon>Bacteria</taxon>
        <taxon>Pseudomonadati</taxon>
        <taxon>Pseudomonadota</taxon>
        <taxon>Betaproteobacteria</taxon>
        <taxon>Burkholderiales</taxon>
        <taxon>Comamonadaceae</taxon>
        <taxon>Delftia</taxon>
    </lineage>
</organism>
<gene>
    <name evidence="1" type="ORF">BI380_27575</name>
</gene>
<dbReference type="EMBL" id="CP017420">
    <property type="protein sequence ID" value="AOV04825.1"/>
    <property type="molecule type" value="Genomic_DNA"/>
</dbReference>
<evidence type="ECO:0000313" key="1">
    <source>
        <dbReference type="EMBL" id="AOV04825.1"/>
    </source>
</evidence>
<sequence>MNESFGHTLERSGNRTRMNLWFTDSISIKRRGLITMQDAQDILKTCSMTITIIVRTVCLAN</sequence>
<protein>
    <submittedName>
        <fullName evidence="1">Uncharacterized protein</fullName>
    </submittedName>
</protein>
<accession>A0ABN4SMN6</accession>
<proteinExistence type="predicted"/>
<dbReference type="Proteomes" id="UP000095607">
    <property type="component" value="Chromosome"/>
</dbReference>